<evidence type="ECO:0000256" key="1">
    <source>
        <dbReference type="SAM" id="MobiDB-lite"/>
    </source>
</evidence>
<dbReference type="AlphaFoldDB" id="A0AAN8RUN5"/>
<feature type="region of interest" description="Disordered" evidence="1">
    <location>
        <begin position="115"/>
        <end position="263"/>
    </location>
</feature>
<name>A0AAN8RUN5_9PEZI</name>
<feature type="compositionally biased region" description="Acidic residues" evidence="1">
    <location>
        <begin position="160"/>
        <end position="183"/>
    </location>
</feature>
<sequence>MDRLKGKKVKWERLYRGIAISPSSKGVYFGCAREQYTWLTPHPWFYRAPKDLAFFPDKNNYDDMGSAINGQKDSLETLVDFDWPNTTPGNEVPGDLRVEGVPREEVARALRGMRYEPEGGPKFQGETAPAYDGKVSSLERENAMRGEKSKALGKVLHYEDDYDEDEDVYEDAPETWDDEEDPPEDKKPVKDPPSKDKTVKDPEPSKNKGGKEPPSDDKLENPFTDKNRIEDPFADKNRIKNPFTDKNRIEDPFGDENRVSDIA</sequence>
<organism evidence="2 3">
    <name type="scientific">Arthrobotrys conoides</name>
    <dbReference type="NCBI Taxonomy" id="74498"/>
    <lineage>
        <taxon>Eukaryota</taxon>
        <taxon>Fungi</taxon>
        <taxon>Dikarya</taxon>
        <taxon>Ascomycota</taxon>
        <taxon>Pezizomycotina</taxon>
        <taxon>Orbiliomycetes</taxon>
        <taxon>Orbiliales</taxon>
        <taxon>Orbiliaceae</taxon>
        <taxon>Arthrobotrys</taxon>
    </lineage>
</organism>
<dbReference type="Proteomes" id="UP001307849">
    <property type="component" value="Unassembled WGS sequence"/>
</dbReference>
<evidence type="ECO:0000313" key="2">
    <source>
        <dbReference type="EMBL" id="KAK6504057.1"/>
    </source>
</evidence>
<dbReference type="EMBL" id="JAVHJM010000010">
    <property type="protein sequence ID" value="KAK6504057.1"/>
    <property type="molecule type" value="Genomic_DNA"/>
</dbReference>
<feature type="compositionally biased region" description="Basic and acidic residues" evidence="1">
    <location>
        <begin position="137"/>
        <end position="150"/>
    </location>
</feature>
<feature type="compositionally biased region" description="Basic and acidic residues" evidence="1">
    <location>
        <begin position="184"/>
        <end position="263"/>
    </location>
</feature>
<keyword evidence="3" id="KW-1185">Reference proteome</keyword>
<comment type="caution">
    <text evidence="2">The sequence shown here is derived from an EMBL/GenBank/DDBJ whole genome shotgun (WGS) entry which is preliminary data.</text>
</comment>
<reference evidence="2 3" key="1">
    <citation type="submission" date="2019-10" db="EMBL/GenBank/DDBJ databases">
        <authorList>
            <person name="Palmer J.M."/>
        </authorList>
    </citation>
    <scope>NUCLEOTIDE SEQUENCE [LARGE SCALE GENOMIC DNA]</scope>
    <source>
        <strain evidence="2 3">TWF506</strain>
    </source>
</reference>
<accession>A0AAN8RUN5</accession>
<protein>
    <submittedName>
        <fullName evidence="2">Uncharacterized protein</fullName>
    </submittedName>
</protein>
<gene>
    <name evidence="2" type="ORF">TWF506_002271</name>
</gene>
<evidence type="ECO:0000313" key="3">
    <source>
        <dbReference type="Proteomes" id="UP001307849"/>
    </source>
</evidence>
<proteinExistence type="predicted"/>